<dbReference type="AlphaFoldDB" id="A0A1G2HE24"/>
<sequence length="156" mass="17532">MAGDTFVPAGYVVAARVDKQCNMTGEAEVVRASEGDNLCNAGTHTTFGTWEAFEANLKAQRALNEKAEQKPVAMKTPRWSAGYSTQFQHNALLLYSVEGVEYKEARNFARECGAWFKAEGTKGLLVQFPGRPIEYYTWDAFRRNLDQIKRKVANQK</sequence>
<dbReference type="Proteomes" id="UP000178835">
    <property type="component" value="Unassembled WGS sequence"/>
</dbReference>
<gene>
    <name evidence="1" type="ORF">A2919_01100</name>
</gene>
<organism evidence="1 2">
    <name type="scientific">Candidatus Spechtbacteria bacterium RIFCSPLOWO2_01_FULL_43_12</name>
    <dbReference type="NCBI Taxonomy" id="1802162"/>
    <lineage>
        <taxon>Bacteria</taxon>
        <taxon>Candidatus Spechtiibacteriota</taxon>
    </lineage>
</organism>
<name>A0A1G2HE24_9BACT</name>
<proteinExistence type="predicted"/>
<evidence type="ECO:0000313" key="1">
    <source>
        <dbReference type="EMBL" id="OGZ60736.1"/>
    </source>
</evidence>
<evidence type="ECO:0000313" key="2">
    <source>
        <dbReference type="Proteomes" id="UP000178835"/>
    </source>
</evidence>
<dbReference type="EMBL" id="MHOH01000014">
    <property type="protein sequence ID" value="OGZ60736.1"/>
    <property type="molecule type" value="Genomic_DNA"/>
</dbReference>
<reference evidence="1 2" key="1">
    <citation type="journal article" date="2016" name="Nat. Commun.">
        <title>Thousands of microbial genomes shed light on interconnected biogeochemical processes in an aquifer system.</title>
        <authorList>
            <person name="Anantharaman K."/>
            <person name="Brown C.T."/>
            <person name="Hug L.A."/>
            <person name="Sharon I."/>
            <person name="Castelle C.J."/>
            <person name="Probst A.J."/>
            <person name="Thomas B.C."/>
            <person name="Singh A."/>
            <person name="Wilkins M.J."/>
            <person name="Karaoz U."/>
            <person name="Brodie E.L."/>
            <person name="Williams K.H."/>
            <person name="Hubbard S.S."/>
            <person name="Banfield J.F."/>
        </authorList>
    </citation>
    <scope>NUCLEOTIDE SEQUENCE [LARGE SCALE GENOMIC DNA]</scope>
</reference>
<protein>
    <submittedName>
        <fullName evidence="1">Uncharacterized protein</fullName>
    </submittedName>
</protein>
<accession>A0A1G2HE24</accession>
<comment type="caution">
    <text evidence="1">The sequence shown here is derived from an EMBL/GenBank/DDBJ whole genome shotgun (WGS) entry which is preliminary data.</text>
</comment>